<dbReference type="EMBL" id="JBBYXI010000003">
    <property type="protein sequence ID" value="MEN3931468.1"/>
    <property type="molecule type" value="Genomic_DNA"/>
</dbReference>
<dbReference type="InterPro" id="IPR029058">
    <property type="entry name" value="AB_hydrolase_fold"/>
</dbReference>
<comment type="caution">
    <text evidence="3">The sequence shown here is derived from an EMBL/GenBank/DDBJ whole genome shotgun (WGS) entry which is preliminary data.</text>
</comment>
<dbReference type="Proteomes" id="UP001418637">
    <property type="component" value="Unassembled WGS sequence"/>
</dbReference>
<protein>
    <submittedName>
        <fullName evidence="3">Dienelactone hydrolase family protein</fullName>
    </submittedName>
</protein>
<evidence type="ECO:0000256" key="2">
    <source>
        <dbReference type="SAM" id="SignalP"/>
    </source>
</evidence>
<dbReference type="GO" id="GO:0016787">
    <property type="term" value="F:hydrolase activity"/>
    <property type="evidence" value="ECO:0007669"/>
    <property type="project" value="UniProtKB-KW"/>
</dbReference>
<feature type="region of interest" description="Disordered" evidence="1">
    <location>
        <begin position="373"/>
        <end position="396"/>
    </location>
</feature>
<keyword evidence="4" id="KW-1185">Reference proteome</keyword>
<feature type="signal peptide" evidence="2">
    <location>
        <begin position="1"/>
        <end position="22"/>
    </location>
</feature>
<feature type="chain" id="PRO_5047378496" evidence="2">
    <location>
        <begin position="23"/>
        <end position="396"/>
    </location>
</feature>
<proteinExistence type="predicted"/>
<accession>A0ABV0BKE7</accession>
<dbReference type="Pfam" id="PF07224">
    <property type="entry name" value="Chlorophyllase"/>
    <property type="match status" value="1"/>
</dbReference>
<dbReference type="InterPro" id="IPR017395">
    <property type="entry name" value="Chlorophyllase-like"/>
</dbReference>
<evidence type="ECO:0000313" key="3">
    <source>
        <dbReference type="EMBL" id="MEN3931468.1"/>
    </source>
</evidence>
<keyword evidence="3" id="KW-0378">Hydrolase</keyword>
<name>A0ABV0BKE7_9HYPH</name>
<dbReference type="RefSeq" id="WP_346337496.1">
    <property type="nucleotide sequence ID" value="NZ_JBBYXI010000003.1"/>
</dbReference>
<sequence length="396" mass="42604">MHAKTLVALTFAILATASYAHAAVPPTQAEQGAGGMDYTGSEVIKRSVGSAEEPIFVFYAKEGGTEPRPVIVFFHSWGGNNPRYFGNWIEHLARKGNLVLFPKFQEVNKTRPMDATTIASRMVSSALKALSEDDQVRPDKDKIAFVGYLAGSIVALDLAAGAKGYDLPEPKLVMSLMPGGVAKEGDSKGIPMPDLSNIPTSTMLITMNGDQDHVPADRLVKRIMAESTGVPAAQKLFMRVVSDRHGYPPLSATLVAPGAVNEEYAADKIPLPPSAAVEETLAPVKGKGKGKKAAQKDPRVKWTSDMALTGPQSTLTMMLGNNGTDNLDYRAFWKTLDLVTDAAFAGKEAVTLKANPAFLDMGIWSDGWPVRRLSADSPKDGREEADTTAATKRRRF</sequence>
<feature type="compositionally biased region" description="Basic and acidic residues" evidence="1">
    <location>
        <begin position="373"/>
        <end position="385"/>
    </location>
</feature>
<organism evidence="3 4">
    <name type="scientific">Hohaiivirga grylli</name>
    <dbReference type="NCBI Taxonomy" id="3133970"/>
    <lineage>
        <taxon>Bacteria</taxon>
        <taxon>Pseudomonadati</taxon>
        <taxon>Pseudomonadota</taxon>
        <taxon>Alphaproteobacteria</taxon>
        <taxon>Hyphomicrobiales</taxon>
        <taxon>Methylobacteriaceae</taxon>
        <taxon>Hohaiivirga</taxon>
    </lineage>
</organism>
<evidence type="ECO:0000256" key="1">
    <source>
        <dbReference type="SAM" id="MobiDB-lite"/>
    </source>
</evidence>
<keyword evidence="2" id="KW-0732">Signal</keyword>
<dbReference type="SUPFAM" id="SSF53474">
    <property type="entry name" value="alpha/beta-Hydrolases"/>
    <property type="match status" value="1"/>
</dbReference>
<dbReference type="Gene3D" id="3.40.50.1820">
    <property type="entry name" value="alpha/beta hydrolase"/>
    <property type="match status" value="1"/>
</dbReference>
<reference evidence="3 4" key="1">
    <citation type="submission" date="2024-04" db="EMBL/GenBank/DDBJ databases">
        <title>A novel species isolated from cricket.</title>
        <authorList>
            <person name="Wang H.-C."/>
        </authorList>
    </citation>
    <scope>NUCLEOTIDE SEQUENCE [LARGE SCALE GENOMIC DNA]</scope>
    <source>
        <strain evidence="3 4">WL0021</strain>
    </source>
</reference>
<evidence type="ECO:0000313" key="4">
    <source>
        <dbReference type="Proteomes" id="UP001418637"/>
    </source>
</evidence>
<gene>
    <name evidence="3" type="ORF">WJT86_10410</name>
</gene>